<gene>
    <name evidence="11" type="ORF">SCHPADRAFT_899216</name>
</gene>
<feature type="domain" description="CCHC-type" evidence="9">
    <location>
        <begin position="210"/>
        <end position="224"/>
    </location>
</feature>
<dbReference type="AlphaFoldDB" id="A0A0H2SBL5"/>
<proteinExistence type="predicted"/>
<dbReference type="PROSITE" id="PS50158">
    <property type="entry name" value="ZF_CCHC"/>
    <property type="match status" value="1"/>
</dbReference>
<dbReference type="PANTHER" id="PTHR15439">
    <property type="entry name" value="RETINOBLASTOMA-BINDING PROTEIN 6"/>
    <property type="match status" value="1"/>
</dbReference>
<dbReference type="SUPFAM" id="SSF57756">
    <property type="entry name" value="Retrovirus zinc finger-like domains"/>
    <property type="match status" value="1"/>
</dbReference>
<evidence type="ECO:0000259" key="10">
    <source>
        <dbReference type="PROSITE" id="PS51282"/>
    </source>
</evidence>
<dbReference type="CDD" id="cd16620">
    <property type="entry name" value="vRING-HC-C4C4_RBBP6"/>
    <property type="match status" value="1"/>
</dbReference>
<evidence type="ECO:0000313" key="12">
    <source>
        <dbReference type="Proteomes" id="UP000053477"/>
    </source>
</evidence>
<reference evidence="11 12" key="1">
    <citation type="submission" date="2015-04" db="EMBL/GenBank/DDBJ databases">
        <title>Complete genome sequence of Schizopora paradoxa KUC8140, a cosmopolitan wood degrader in East Asia.</title>
        <authorList>
            <consortium name="DOE Joint Genome Institute"/>
            <person name="Min B."/>
            <person name="Park H."/>
            <person name="Jang Y."/>
            <person name="Kim J.-J."/>
            <person name="Kim K.H."/>
            <person name="Pangilinan J."/>
            <person name="Lipzen A."/>
            <person name="Riley R."/>
            <person name="Grigoriev I.V."/>
            <person name="Spatafora J.W."/>
            <person name="Choi I.-G."/>
        </authorList>
    </citation>
    <scope>NUCLEOTIDE SEQUENCE [LARGE SCALE GENOMIC DNA]</scope>
    <source>
        <strain evidence="11 12">KUC8140</strain>
    </source>
</reference>
<dbReference type="InParanoid" id="A0A0H2SBL5"/>
<dbReference type="Gene3D" id="3.10.20.90">
    <property type="entry name" value="Phosphatidylinositol 3-kinase Catalytic Subunit, Chain A, domain 1"/>
    <property type="match status" value="1"/>
</dbReference>
<dbReference type="InterPro" id="IPR036875">
    <property type="entry name" value="Znf_CCHC_sf"/>
</dbReference>
<dbReference type="GO" id="GO:0003676">
    <property type="term" value="F:nucleic acid binding"/>
    <property type="evidence" value="ECO:0007669"/>
    <property type="project" value="InterPro"/>
</dbReference>
<evidence type="ECO:0000256" key="7">
    <source>
        <dbReference type="PROSITE-ProRule" id="PRU00047"/>
    </source>
</evidence>
<feature type="compositionally biased region" description="Basic and acidic residues" evidence="8">
    <location>
        <begin position="380"/>
        <end position="390"/>
    </location>
</feature>
<dbReference type="InterPro" id="IPR025829">
    <property type="entry name" value="Zn_knuckle_CX2CX3GHX4C"/>
</dbReference>
<keyword evidence="4 7" id="KW-0863">Zinc-finger</keyword>
<evidence type="ECO:0000256" key="5">
    <source>
        <dbReference type="ARBA" id="ARBA00022833"/>
    </source>
</evidence>
<dbReference type="GO" id="GO:0008270">
    <property type="term" value="F:zinc ion binding"/>
    <property type="evidence" value="ECO:0007669"/>
    <property type="project" value="UniProtKB-KW"/>
</dbReference>
<name>A0A0H2SBL5_9AGAM</name>
<evidence type="ECO:0000256" key="8">
    <source>
        <dbReference type="SAM" id="MobiDB-lite"/>
    </source>
</evidence>
<organism evidence="11 12">
    <name type="scientific">Schizopora paradoxa</name>
    <dbReference type="NCBI Taxonomy" id="27342"/>
    <lineage>
        <taxon>Eukaryota</taxon>
        <taxon>Fungi</taxon>
        <taxon>Dikarya</taxon>
        <taxon>Basidiomycota</taxon>
        <taxon>Agaricomycotina</taxon>
        <taxon>Agaricomycetes</taxon>
        <taxon>Hymenochaetales</taxon>
        <taxon>Schizoporaceae</taxon>
        <taxon>Schizopora</taxon>
    </lineage>
</organism>
<dbReference type="GO" id="GO:0005634">
    <property type="term" value="C:nucleus"/>
    <property type="evidence" value="ECO:0007669"/>
    <property type="project" value="UniProtKB-SubCell"/>
</dbReference>
<evidence type="ECO:0000256" key="1">
    <source>
        <dbReference type="ARBA" id="ARBA00004123"/>
    </source>
</evidence>
<dbReference type="FunFam" id="4.10.60.10:FF:000005">
    <property type="entry name" value="E3 ubiquitin-protein ligase RBBP6"/>
    <property type="match status" value="1"/>
</dbReference>
<evidence type="ECO:0000256" key="4">
    <source>
        <dbReference type="ARBA" id="ARBA00022771"/>
    </source>
</evidence>
<sequence>MASSVYYKFKAQKDESKISFDGTGISVFDLKKGIILANNLKDNRDVDLLLYDSSSNQEYKDDSHIIPRSSSVIARRVPASRPGKGKIPMYVAGGASTTAPASSSGHGGSMPMPGRGAMSMRFDNKREEIASKPQESSKPTTAPSITAGADEEDAMAAMFRASNENWQETQEKMAQSVPVYSNRGGRGGKTFSSRTPYQQPERPLPPSYVCYRCGKKGHWIQDCPTNSDRDYDNRPRIKRTTGIPRSFLKAVETPAEGGPSQGIMITPEGGFVVAQPDAAAWQKQRSKGISAVDVRERPPNDPALACPIDKKLFKDAVKTPCCGTSYCEECINAHLLDNDFICPNCSKKIPSLDKLVMDKPMRTRVGDYIDKIIKEINEAEEEVAKEGEAGKEDEENRDDGEFTFDQQPGNENPTFDISVLLNETIPQLQAQVQQLSVMLANPNLPHHARRTTEGHYQELQMQLNQAQAFAALASDMTAAVQQNIMQFNEDVHTQQQQQQRMQMQMQNVNPSIGQGQWMGGGNVGVGNPFTQQPAGPDSAYQRLPVNGRRSVKRERPSDFLEIGGGDAPTKMPRFWE</sequence>
<dbReference type="GO" id="GO:0016567">
    <property type="term" value="P:protein ubiquitination"/>
    <property type="evidence" value="ECO:0007669"/>
    <property type="project" value="InterPro"/>
</dbReference>
<feature type="compositionally biased region" description="Low complexity" evidence="8">
    <location>
        <begin position="94"/>
        <end position="114"/>
    </location>
</feature>
<dbReference type="PANTHER" id="PTHR15439:SF0">
    <property type="entry name" value="CELL DIVISION CYCLE AND APOPTOSIS REGULATOR PROTEIN 1-RELATED"/>
    <property type="match status" value="1"/>
</dbReference>
<dbReference type="GO" id="GO:0061630">
    <property type="term" value="F:ubiquitin protein ligase activity"/>
    <property type="evidence" value="ECO:0007669"/>
    <property type="project" value="InterPro"/>
</dbReference>
<accession>A0A0H2SBL5</accession>
<dbReference type="GO" id="GO:0006397">
    <property type="term" value="P:mRNA processing"/>
    <property type="evidence" value="ECO:0007669"/>
    <property type="project" value="UniProtKB-KW"/>
</dbReference>
<keyword evidence="2" id="KW-0507">mRNA processing</keyword>
<dbReference type="Proteomes" id="UP000053477">
    <property type="component" value="Unassembled WGS sequence"/>
</dbReference>
<keyword evidence="12" id="KW-1185">Reference proteome</keyword>
<dbReference type="Pfam" id="PF08783">
    <property type="entry name" value="DWNN"/>
    <property type="match status" value="1"/>
</dbReference>
<keyword evidence="5" id="KW-0862">Zinc</keyword>
<feature type="region of interest" description="Disordered" evidence="8">
    <location>
        <begin position="94"/>
        <end position="116"/>
    </location>
</feature>
<feature type="domain" description="DWNN" evidence="10">
    <location>
        <begin position="5"/>
        <end position="78"/>
    </location>
</feature>
<evidence type="ECO:0000256" key="3">
    <source>
        <dbReference type="ARBA" id="ARBA00022723"/>
    </source>
</evidence>
<dbReference type="PROSITE" id="PS51282">
    <property type="entry name" value="DWNN"/>
    <property type="match status" value="1"/>
</dbReference>
<dbReference type="InterPro" id="IPR014891">
    <property type="entry name" value="DWNN_domain"/>
</dbReference>
<dbReference type="InterPro" id="IPR001878">
    <property type="entry name" value="Znf_CCHC"/>
</dbReference>
<keyword evidence="6" id="KW-0539">Nucleus</keyword>
<dbReference type="STRING" id="27342.A0A0H2SBL5"/>
<feature type="compositionally biased region" description="Acidic residues" evidence="8">
    <location>
        <begin position="391"/>
        <end position="402"/>
    </location>
</feature>
<evidence type="ECO:0000256" key="6">
    <source>
        <dbReference type="ARBA" id="ARBA00023242"/>
    </source>
</evidence>
<evidence type="ECO:0000313" key="11">
    <source>
        <dbReference type="EMBL" id="KLO19113.1"/>
    </source>
</evidence>
<dbReference type="FunCoup" id="A0A0H2SBL5">
    <property type="interactions" value="236"/>
</dbReference>
<evidence type="ECO:0000259" key="9">
    <source>
        <dbReference type="PROSITE" id="PS50158"/>
    </source>
</evidence>
<dbReference type="Pfam" id="PF13696">
    <property type="entry name" value="zf-CCHC_2"/>
    <property type="match status" value="1"/>
</dbReference>
<dbReference type="EMBL" id="KQ085889">
    <property type="protein sequence ID" value="KLO19113.1"/>
    <property type="molecule type" value="Genomic_DNA"/>
</dbReference>
<dbReference type="SUPFAM" id="SSF57850">
    <property type="entry name" value="RING/U-box"/>
    <property type="match status" value="1"/>
</dbReference>
<comment type="subcellular location">
    <subcellularLocation>
        <location evidence="1">Nucleus</location>
    </subcellularLocation>
</comment>
<protein>
    <submittedName>
        <fullName evidence="11">DWNN-domain-containing protein</fullName>
    </submittedName>
</protein>
<dbReference type="Gene3D" id="4.10.60.10">
    <property type="entry name" value="Zinc finger, CCHC-type"/>
    <property type="match status" value="1"/>
</dbReference>
<dbReference type="InterPro" id="IPR013083">
    <property type="entry name" value="Znf_RING/FYVE/PHD"/>
</dbReference>
<dbReference type="SMART" id="SM01180">
    <property type="entry name" value="DWNN"/>
    <property type="match status" value="1"/>
</dbReference>
<dbReference type="SMART" id="SM00343">
    <property type="entry name" value="ZnF_C2HC"/>
    <property type="match status" value="1"/>
</dbReference>
<feature type="region of interest" description="Disordered" evidence="8">
    <location>
        <begin position="179"/>
        <end position="202"/>
    </location>
</feature>
<dbReference type="OrthoDB" id="106784at2759"/>
<keyword evidence="3" id="KW-0479">Metal-binding</keyword>
<evidence type="ECO:0000256" key="2">
    <source>
        <dbReference type="ARBA" id="ARBA00022664"/>
    </source>
</evidence>
<feature type="region of interest" description="Disordered" evidence="8">
    <location>
        <begin position="548"/>
        <end position="576"/>
    </location>
</feature>
<dbReference type="InterPro" id="IPR033489">
    <property type="entry name" value="RBBP6"/>
</dbReference>
<feature type="region of interest" description="Disordered" evidence="8">
    <location>
        <begin position="380"/>
        <end position="411"/>
    </location>
</feature>
<dbReference type="GO" id="GO:0006511">
    <property type="term" value="P:ubiquitin-dependent protein catabolic process"/>
    <property type="evidence" value="ECO:0007669"/>
    <property type="project" value="TreeGrafter"/>
</dbReference>
<dbReference type="Gene3D" id="3.30.40.10">
    <property type="entry name" value="Zinc/RING finger domain, C3HC4 (zinc finger)"/>
    <property type="match status" value="1"/>
</dbReference>